<dbReference type="Proteomes" id="UP001200145">
    <property type="component" value="Unassembled WGS sequence"/>
</dbReference>
<dbReference type="SUPFAM" id="SSF69318">
    <property type="entry name" value="Integrin alpha N-terminal domain"/>
    <property type="match status" value="2"/>
</dbReference>
<keyword evidence="1 2" id="KW-0732">Signal</keyword>
<keyword evidence="5" id="KW-1185">Reference proteome</keyword>
<comment type="caution">
    <text evidence="4">The sequence shown here is derived from an EMBL/GenBank/DDBJ whole genome shotgun (WGS) entry which is preliminary data.</text>
</comment>
<dbReference type="InterPro" id="IPR011519">
    <property type="entry name" value="UnbV_ASPIC"/>
</dbReference>
<accession>A0ABS9BMC9</accession>
<reference evidence="4 5" key="1">
    <citation type="submission" date="2022-01" db="EMBL/GenBank/DDBJ databases">
        <title>Flavihumibacter sp. nov., isolated from sediment of a river.</title>
        <authorList>
            <person name="Liu H."/>
        </authorList>
    </citation>
    <scope>NUCLEOTIDE SEQUENCE [LARGE SCALE GENOMIC DNA]</scope>
    <source>
        <strain evidence="4 5">RY-1</strain>
    </source>
</reference>
<evidence type="ECO:0000259" key="3">
    <source>
        <dbReference type="Pfam" id="PF07593"/>
    </source>
</evidence>
<organism evidence="4 5">
    <name type="scientific">Flavihumibacter fluminis</name>
    <dbReference type="NCBI Taxonomy" id="2909236"/>
    <lineage>
        <taxon>Bacteria</taxon>
        <taxon>Pseudomonadati</taxon>
        <taxon>Bacteroidota</taxon>
        <taxon>Chitinophagia</taxon>
        <taxon>Chitinophagales</taxon>
        <taxon>Chitinophagaceae</taxon>
        <taxon>Flavihumibacter</taxon>
    </lineage>
</organism>
<feature type="chain" id="PRO_5047174370" evidence="2">
    <location>
        <begin position="28"/>
        <end position="1096"/>
    </location>
</feature>
<dbReference type="RefSeq" id="WP_234868431.1">
    <property type="nucleotide sequence ID" value="NZ_JAKEVY010000007.1"/>
</dbReference>
<name>A0ABS9BMC9_9BACT</name>
<evidence type="ECO:0000256" key="2">
    <source>
        <dbReference type="SAM" id="SignalP"/>
    </source>
</evidence>
<dbReference type="EMBL" id="JAKEVY010000007">
    <property type="protein sequence ID" value="MCF1716877.1"/>
    <property type="molecule type" value="Genomic_DNA"/>
</dbReference>
<sequence length="1096" mass="120721">MNSARHIISSRCFSALLAGLFSLSLLSGCKQESTQFSILSAADSNIDFANNLEKRERLNILYYLYYYNGGGVAIGDINNDDLPDIYFTANKKGGNRLYLNKGNLLFEDITESAGVAGTGDWHSGVTMADVNGDGLLDIYVCAVAGSFQLTGKNQLYINKGKNQFQESAAAYGLDFSGLSTQAAFFDFDRDGDLDCYLLNHSKQPHSNIIDTSNRRKPDPQAGDRLYRNELSEGKHSFTDVSASAGIYQSKLSYGLGLAISDFNNDGWPDIYVGNDFHENDYYYLNNQQGGFTEAGAEHFRHYSRFSMGNDAADLNNDGQVDLVTVDMLPPDEKTLKTYGSDENPDIYKLKLERNGYQHQYSRNVMQINNGDGKSFSDQALQAGVFATDWSWSPLLADFNGDGNKDLFISSGILKRPVDLDYVRFVSAMERNKNLSGTDAYDEEVIKAMPDGATHPFFFRNSGSGLFEEVSKAWGTANLKGYFTGAAYADLDNDGDLDVLVNAINEKAILLKNNQQPKQYLRFKTRGEGLNSKGIGTRLYAFHAGRLQLQEIMPTRGFQSSSDTRWVIGLDSIGKIDSLLVVWPDQQFQLLTAFTANNTIELDQLNASGKFDFATYFKPAVDPFQPATSSIPFQHKENAFVDHNVQYLIPHGLSTRGPKMAVADLNGDGLDDAYITGAAGQPGALLMQTASGGFESKQADLFQPFAAQEEVDAIFFDANTDGQPDLYIAIGGNELEDNNPGLQDRLYINQGKGVFKLETKALPPVRFNKGAVAAADIDKDGDQDLFVGVLANARQYGVPHHSYLLLNDGKGKFSIANKSIFDGENIGMITTASFADLNKDGYPELVIAGEWMPVIIAKNNSGTFSREPIPGSTGLWQSIFLTDTNGDGQMDILAGNWGHNSKLYAGKNGPLKLYIKDFDKNGSIEQVMAYTIDGKEYPFLAKDELERALPVLKKAYLTYGEVAGKTVDFILYDLFTDYIEQKAEVLGNSVFISNGKGDFTRTDLPASLQLAPVFAFALMEGSEKNFIAAGNFYNVTPYEGRYDALNPIVFGMNATARPITHVPGEVRDLKWLRSPGNKKRLVVVRNNQSPLVFDFSN</sequence>
<dbReference type="InterPro" id="IPR027039">
    <property type="entry name" value="Crtac1"/>
</dbReference>
<protein>
    <submittedName>
        <fullName evidence="4">VCBS repeat-containing protein</fullName>
    </submittedName>
</protein>
<feature type="domain" description="ASPIC/UnbV" evidence="3">
    <location>
        <begin position="533"/>
        <end position="599"/>
    </location>
</feature>
<dbReference type="Pfam" id="PF07593">
    <property type="entry name" value="UnbV_ASPIC"/>
    <property type="match status" value="1"/>
</dbReference>
<dbReference type="InterPro" id="IPR013517">
    <property type="entry name" value="FG-GAP"/>
</dbReference>
<dbReference type="PANTHER" id="PTHR16026">
    <property type="entry name" value="CARTILAGE ACIDIC PROTEIN 1"/>
    <property type="match status" value="1"/>
</dbReference>
<dbReference type="Pfam" id="PF13517">
    <property type="entry name" value="FG-GAP_3"/>
    <property type="match status" value="6"/>
</dbReference>
<evidence type="ECO:0000313" key="4">
    <source>
        <dbReference type="EMBL" id="MCF1716877.1"/>
    </source>
</evidence>
<proteinExistence type="predicted"/>
<dbReference type="PANTHER" id="PTHR16026:SF0">
    <property type="entry name" value="CARTILAGE ACIDIC PROTEIN 1"/>
    <property type="match status" value="1"/>
</dbReference>
<dbReference type="InterPro" id="IPR028994">
    <property type="entry name" value="Integrin_alpha_N"/>
</dbReference>
<gene>
    <name evidence="4" type="ORF">L0U88_19710</name>
</gene>
<feature type="signal peptide" evidence="2">
    <location>
        <begin position="1"/>
        <end position="27"/>
    </location>
</feature>
<evidence type="ECO:0000313" key="5">
    <source>
        <dbReference type="Proteomes" id="UP001200145"/>
    </source>
</evidence>
<dbReference type="PROSITE" id="PS51257">
    <property type="entry name" value="PROKAR_LIPOPROTEIN"/>
    <property type="match status" value="1"/>
</dbReference>
<evidence type="ECO:0000256" key="1">
    <source>
        <dbReference type="ARBA" id="ARBA00022729"/>
    </source>
</evidence>
<dbReference type="Gene3D" id="2.130.10.130">
    <property type="entry name" value="Integrin alpha, N-terminal"/>
    <property type="match status" value="4"/>
</dbReference>